<protein>
    <recommendedName>
        <fullName evidence="3">DUF1648 domain-containing protein</fullName>
    </recommendedName>
</protein>
<dbReference type="EMBL" id="MN740015">
    <property type="protein sequence ID" value="QHT84053.1"/>
    <property type="molecule type" value="Genomic_DNA"/>
</dbReference>
<evidence type="ECO:0008006" key="3">
    <source>
        <dbReference type="Google" id="ProtNLM"/>
    </source>
</evidence>
<accession>A0A6C0HW03</accession>
<sequence length="78" mass="9188">MISSRFVRIHKLSISILIFLSLMMLIHWLKPKMIYDEHGGFRSFGIGYKQTTVFPIWLVSVVLAIFSYLFVMYLQLVC</sequence>
<proteinExistence type="predicted"/>
<feature type="transmembrane region" description="Helical" evidence="1">
    <location>
        <begin position="54"/>
        <end position="74"/>
    </location>
</feature>
<organism evidence="2">
    <name type="scientific">viral metagenome</name>
    <dbReference type="NCBI Taxonomy" id="1070528"/>
    <lineage>
        <taxon>unclassified sequences</taxon>
        <taxon>metagenomes</taxon>
        <taxon>organismal metagenomes</taxon>
    </lineage>
</organism>
<evidence type="ECO:0000256" key="1">
    <source>
        <dbReference type="SAM" id="Phobius"/>
    </source>
</evidence>
<evidence type="ECO:0000313" key="2">
    <source>
        <dbReference type="EMBL" id="QHT84053.1"/>
    </source>
</evidence>
<keyword evidence="1" id="KW-0812">Transmembrane</keyword>
<keyword evidence="1" id="KW-1133">Transmembrane helix</keyword>
<keyword evidence="1" id="KW-0472">Membrane</keyword>
<name>A0A6C0HW03_9ZZZZ</name>
<dbReference type="AlphaFoldDB" id="A0A6C0HW03"/>
<feature type="transmembrane region" description="Helical" evidence="1">
    <location>
        <begin position="12"/>
        <end position="29"/>
    </location>
</feature>
<reference evidence="2" key="1">
    <citation type="journal article" date="2020" name="Nature">
        <title>Giant virus diversity and host interactions through global metagenomics.</title>
        <authorList>
            <person name="Schulz F."/>
            <person name="Roux S."/>
            <person name="Paez-Espino D."/>
            <person name="Jungbluth S."/>
            <person name="Walsh D.A."/>
            <person name="Denef V.J."/>
            <person name="McMahon K.D."/>
            <person name="Konstantinidis K.T."/>
            <person name="Eloe-Fadrosh E.A."/>
            <person name="Kyrpides N.C."/>
            <person name="Woyke T."/>
        </authorList>
    </citation>
    <scope>NUCLEOTIDE SEQUENCE</scope>
    <source>
        <strain evidence="2">GVMAG-M-3300023184-16</strain>
    </source>
</reference>